<organism evidence="1 2">
    <name type="scientific">Shewanella dokdonensis</name>
    <dbReference type="NCBI Taxonomy" id="712036"/>
    <lineage>
        <taxon>Bacteria</taxon>
        <taxon>Pseudomonadati</taxon>
        <taxon>Pseudomonadota</taxon>
        <taxon>Gammaproteobacteria</taxon>
        <taxon>Alteromonadales</taxon>
        <taxon>Shewanellaceae</taxon>
        <taxon>Shewanella</taxon>
    </lineage>
</organism>
<dbReference type="Proteomes" id="UP000676428">
    <property type="component" value="Chromosome"/>
</dbReference>
<evidence type="ECO:0000313" key="2">
    <source>
        <dbReference type="Proteomes" id="UP000676428"/>
    </source>
</evidence>
<gene>
    <name evidence="1" type="ORF">KHX94_00155</name>
</gene>
<name>A0ABX8DF25_9GAMM</name>
<proteinExistence type="predicted"/>
<protein>
    <submittedName>
        <fullName evidence="1">Uncharacterized protein</fullName>
    </submittedName>
</protein>
<accession>A0ABX8DF25</accession>
<keyword evidence="2" id="KW-1185">Reference proteome</keyword>
<reference evidence="1 2" key="1">
    <citation type="journal article" date="2012" name="Int. J. Syst. Evol. Microbiol.">
        <title>Shewanella dokdonensis sp. nov., isolated from seawater.</title>
        <authorList>
            <person name="Sung H.R."/>
            <person name="Yoon J.H."/>
            <person name="Ghim S.Y."/>
        </authorList>
    </citation>
    <scope>NUCLEOTIDE SEQUENCE [LARGE SCALE GENOMIC DNA]</scope>
    <source>
        <strain evidence="1 2">DSM 23626</strain>
    </source>
</reference>
<evidence type="ECO:0000313" key="1">
    <source>
        <dbReference type="EMBL" id="QVK23295.1"/>
    </source>
</evidence>
<dbReference type="RefSeq" id="WP_213681927.1">
    <property type="nucleotide sequence ID" value="NZ_CP074572.1"/>
</dbReference>
<dbReference type="EMBL" id="CP074572">
    <property type="protein sequence ID" value="QVK23295.1"/>
    <property type="molecule type" value="Genomic_DNA"/>
</dbReference>
<sequence length="86" mass="9272">MNTFCKVFYTQCFGQIVVMRQNDDTGAPAVYCYAKPTGLGVSDVALSFTDTEAGYEQANAVFARMNEAAAIEAVSPLFRLFGEVAA</sequence>